<dbReference type="PROSITE" id="PS51257">
    <property type="entry name" value="PROKAR_LIPOPROTEIN"/>
    <property type="match status" value="1"/>
</dbReference>
<keyword evidence="4" id="KW-1134">Transmembrane beta strand</keyword>
<accession>A0ABX2EFD1</accession>
<reference evidence="13 14" key="1">
    <citation type="submission" date="2020-05" db="EMBL/GenBank/DDBJ databases">
        <title>Aquincola sp. isolate from soil.</title>
        <authorList>
            <person name="Han J."/>
            <person name="Kim D.-U."/>
        </authorList>
    </citation>
    <scope>NUCLEOTIDE SEQUENCE [LARGE SCALE GENOMIC DNA]</scope>
    <source>
        <strain evidence="13 14">S2</strain>
    </source>
</reference>
<keyword evidence="10" id="KW-0998">Cell outer membrane</keyword>
<dbReference type="PANTHER" id="PTHR34501">
    <property type="entry name" value="PROTEIN YDDL-RELATED"/>
    <property type="match status" value="1"/>
</dbReference>
<keyword evidence="8" id="KW-0626">Porin</keyword>
<dbReference type="EMBL" id="JABRWJ010000003">
    <property type="protein sequence ID" value="NRF67296.1"/>
    <property type="molecule type" value="Genomic_DNA"/>
</dbReference>
<gene>
    <name evidence="13" type="ORF">HLB44_09900</name>
</gene>
<evidence type="ECO:0000313" key="13">
    <source>
        <dbReference type="EMBL" id="NRF67296.1"/>
    </source>
</evidence>
<comment type="subcellular location">
    <subcellularLocation>
        <location evidence="1">Cell outer membrane</location>
        <topology evidence="1">Multi-pass membrane protein</topology>
    </subcellularLocation>
</comment>
<dbReference type="CDD" id="cd00342">
    <property type="entry name" value="gram_neg_porins"/>
    <property type="match status" value="1"/>
</dbReference>
<evidence type="ECO:0000256" key="11">
    <source>
        <dbReference type="SAM" id="SignalP"/>
    </source>
</evidence>
<evidence type="ECO:0000256" key="7">
    <source>
        <dbReference type="ARBA" id="ARBA00023065"/>
    </source>
</evidence>
<dbReference type="PANTHER" id="PTHR34501:SF9">
    <property type="entry name" value="MAJOR OUTER MEMBRANE PROTEIN P.IA"/>
    <property type="match status" value="1"/>
</dbReference>
<keyword evidence="6 11" id="KW-0732">Signal</keyword>
<dbReference type="InterPro" id="IPR033900">
    <property type="entry name" value="Gram_neg_porin_domain"/>
</dbReference>
<dbReference type="RefSeq" id="WP_173122419.1">
    <property type="nucleotide sequence ID" value="NZ_JABRWJ010000003.1"/>
</dbReference>
<keyword evidence="9" id="KW-0472">Membrane</keyword>
<organism evidence="13 14">
    <name type="scientific">Pseudaquabacterium terrae</name>
    <dbReference type="NCBI Taxonomy" id="2732868"/>
    <lineage>
        <taxon>Bacteria</taxon>
        <taxon>Pseudomonadati</taxon>
        <taxon>Pseudomonadota</taxon>
        <taxon>Betaproteobacteria</taxon>
        <taxon>Burkholderiales</taxon>
        <taxon>Sphaerotilaceae</taxon>
        <taxon>Pseudaquabacterium</taxon>
    </lineage>
</organism>
<feature type="domain" description="Porin" evidence="12">
    <location>
        <begin position="10"/>
        <end position="328"/>
    </location>
</feature>
<evidence type="ECO:0000313" key="14">
    <source>
        <dbReference type="Proteomes" id="UP000737171"/>
    </source>
</evidence>
<evidence type="ECO:0000256" key="6">
    <source>
        <dbReference type="ARBA" id="ARBA00022729"/>
    </source>
</evidence>
<protein>
    <submittedName>
        <fullName evidence="13">Porin</fullName>
    </submittedName>
</protein>
<sequence>MNQKPLWAAGLGLACISVMAQSSVTVSGTLDAAVRRVDNGSLGSMTSQVSGANSTSKLILRGIEDLGGGLSAGFYLDSTIGADTGAAGGLQFWDRRSTVSLASVKLGELRLGRDWVPTHLVWSAFDPFSTLGVASANTFRSLTASRALGQAFGSAPETQAANPTLRVSNAVEYFLPPGLGGFYGMLIVTQGENGTTAAGFTDGDGFRLGWTGRGVHAAAAQFTTRNASGGQRFRDQAFGVSYEFSGNRVGIAQRRWLFGSDRTVSTQVGALIAVGAGQIKLTYVHADQTGATAALSANDARLLGAGYVYNLSKRTALYVHAARVDNRGAAVFTIPGGPAVSASPSAANYFGGKKSTAFESGIRHDF</sequence>
<dbReference type="InterPro" id="IPR023614">
    <property type="entry name" value="Porin_dom_sf"/>
</dbReference>
<keyword evidence="14" id="KW-1185">Reference proteome</keyword>
<evidence type="ECO:0000259" key="12">
    <source>
        <dbReference type="Pfam" id="PF13609"/>
    </source>
</evidence>
<evidence type="ECO:0000256" key="4">
    <source>
        <dbReference type="ARBA" id="ARBA00022452"/>
    </source>
</evidence>
<feature type="signal peptide" evidence="11">
    <location>
        <begin position="1"/>
        <end position="20"/>
    </location>
</feature>
<dbReference type="Pfam" id="PF13609">
    <property type="entry name" value="Porin_4"/>
    <property type="match status" value="1"/>
</dbReference>
<proteinExistence type="predicted"/>
<evidence type="ECO:0000256" key="9">
    <source>
        <dbReference type="ARBA" id="ARBA00023136"/>
    </source>
</evidence>
<dbReference type="InterPro" id="IPR050298">
    <property type="entry name" value="Gram-neg_bact_OMP"/>
</dbReference>
<keyword evidence="7" id="KW-0406">Ion transport</keyword>
<comment type="subunit">
    <text evidence="2">Homotrimer.</text>
</comment>
<comment type="caution">
    <text evidence="13">The sequence shown here is derived from an EMBL/GenBank/DDBJ whole genome shotgun (WGS) entry which is preliminary data.</text>
</comment>
<dbReference type="Proteomes" id="UP000737171">
    <property type="component" value="Unassembled WGS sequence"/>
</dbReference>
<dbReference type="Gene3D" id="2.40.160.10">
    <property type="entry name" value="Porin"/>
    <property type="match status" value="1"/>
</dbReference>
<dbReference type="SUPFAM" id="SSF56935">
    <property type="entry name" value="Porins"/>
    <property type="match status" value="1"/>
</dbReference>
<evidence type="ECO:0000256" key="5">
    <source>
        <dbReference type="ARBA" id="ARBA00022692"/>
    </source>
</evidence>
<evidence type="ECO:0000256" key="3">
    <source>
        <dbReference type="ARBA" id="ARBA00022448"/>
    </source>
</evidence>
<name>A0ABX2EFD1_9BURK</name>
<keyword evidence="5" id="KW-0812">Transmembrane</keyword>
<evidence type="ECO:0000256" key="10">
    <source>
        <dbReference type="ARBA" id="ARBA00023237"/>
    </source>
</evidence>
<evidence type="ECO:0000256" key="1">
    <source>
        <dbReference type="ARBA" id="ARBA00004571"/>
    </source>
</evidence>
<evidence type="ECO:0000256" key="2">
    <source>
        <dbReference type="ARBA" id="ARBA00011233"/>
    </source>
</evidence>
<keyword evidence="3" id="KW-0813">Transport</keyword>
<evidence type="ECO:0000256" key="8">
    <source>
        <dbReference type="ARBA" id="ARBA00023114"/>
    </source>
</evidence>
<feature type="chain" id="PRO_5047544481" evidence="11">
    <location>
        <begin position="21"/>
        <end position="366"/>
    </location>
</feature>